<dbReference type="Pfam" id="PF00440">
    <property type="entry name" value="TetR_N"/>
    <property type="match status" value="1"/>
</dbReference>
<dbReference type="GO" id="GO:0000976">
    <property type="term" value="F:transcription cis-regulatory region binding"/>
    <property type="evidence" value="ECO:0007669"/>
    <property type="project" value="TreeGrafter"/>
</dbReference>
<keyword evidence="7" id="KW-1185">Reference proteome</keyword>
<comment type="caution">
    <text evidence="6">The sequence shown here is derived from an EMBL/GenBank/DDBJ whole genome shotgun (WGS) entry which is preliminary data.</text>
</comment>
<dbReference type="Gene3D" id="1.10.357.10">
    <property type="entry name" value="Tetracycline Repressor, domain 2"/>
    <property type="match status" value="1"/>
</dbReference>
<dbReference type="GO" id="GO:0003700">
    <property type="term" value="F:DNA-binding transcription factor activity"/>
    <property type="evidence" value="ECO:0007669"/>
    <property type="project" value="TreeGrafter"/>
</dbReference>
<evidence type="ECO:0000256" key="1">
    <source>
        <dbReference type="ARBA" id="ARBA00023015"/>
    </source>
</evidence>
<dbReference type="InterPro" id="IPR050109">
    <property type="entry name" value="HTH-type_TetR-like_transc_reg"/>
</dbReference>
<keyword evidence="3" id="KW-0804">Transcription</keyword>
<dbReference type="InterPro" id="IPR001647">
    <property type="entry name" value="HTH_TetR"/>
</dbReference>
<evidence type="ECO:0000256" key="2">
    <source>
        <dbReference type="ARBA" id="ARBA00023125"/>
    </source>
</evidence>
<gene>
    <name evidence="6" type="ORF">FGL95_12760</name>
</gene>
<proteinExistence type="predicted"/>
<name>A0A848KAI5_9NOCA</name>
<reference evidence="6 7" key="2">
    <citation type="submission" date="2020-06" db="EMBL/GenBank/DDBJ databases">
        <title>Antribacter stalactiti gen. nov., sp. nov., a new member of the family Nacardiaceae isolated from a cave.</title>
        <authorList>
            <person name="Kim I.S."/>
        </authorList>
    </citation>
    <scope>NUCLEOTIDE SEQUENCE [LARGE SCALE GENOMIC DNA]</scope>
    <source>
        <strain evidence="6 7">YC2-7</strain>
    </source>
</reference>
<dbReference type="AlphaFoldDB" id="A0A848KAI5"/>
<keyword evidence="2 4" id="KW-0238">DNA-binding</keyword>
<accession>A0A848KAI5</accession>
<dbReference type="InterPro" id="IPR009057">
    <property type="entry name" value="Homeodomain-like_sf"/>
</dbReference>
<feature type="domain" description="HTH tetR-type" evidence="5">
    <location>
        <begin position="18"/>
        <end position="78"/>
    </location>
</feature>
<evidence type="ECO:0000256" key="3">
    <source>
        <dbReference type="ARBA" id="ARBA00023163"/>
    </source>
</evidence>
<evidence type="ECO:0000313" key="6">
    <source>
        <dbReference type="EMBL" id="NMN95905.1"/>
    </source>
</evidence>
<dbReference type="Proteomes" id="UP000535543">
    <property type="component" value="Unassembled WGS sequence"/>
</dbReference>
<dbReference type="PANTHER" id="PTHR30055:SF234">
    <property type="entry name" value="HTH-TYPE TRANSCRIPTIONAL REGULATOR BETI"/>
    <property type="match status" value="1"/>
</dbReference>
<dbReference type="RefSeq" id="WP_169587319.1">
    <property type="nucleotide sequence ID" value="NZ_VCQU01000004.1"/>
</dbReference>
<dbReference type="PRINTS" id="PR00455">
    <property type="entry name" value="HTHTETR"/>
</dbReference>
<dbReference type="PROSITE" id="PS01081">
    <property type="entry name" value="HTH_TETR_1"/>
    <property type="match status" value="1"/>
</dbReference>
<dbReference type="PANTHER" id="PTHR30055">
    <property type="entry name" value="HTH-TYPE TRANSCRIPTIONAL REGULATOR RUTR"/>
    <property type="match status" value="1"/>
</dbReference>
<dbReference type="InterPro" id="IPR023772">
    <property type="entry name" value="DNA-bd_HTH_TetR-type_CS"/>
</dbReference>
<dbReference type="EMBL" id="VCQU01000004">
    <property type="protein sequence ID" value="NMN95905.1"/>
    <property type="molecule type" value="Genomic_DNA"/>
</dbReference>
<organism evidence="6 7">
    <name type="scientific">Antrihabitans stalactiti</name>
    <dbReference type="NCBI Taxonomy" id="2584121"/>
    <lineage>
        <taxon>Bacteria</taxon>
        <taxon>Bacillati</taxon>
        <taxon>Actinomycetota</taxon>
        <taxon>Actinomycetes</taxon>
        <taxon>Mycobacteriales</taxon>
        <taxon>Nocardiaceae</taxon>
        <taxon>Antrihabitans</taxon>
    </lineage>
</organism>
<protein>
    <submittedName>
        <fullName evidence="6">TetR/AcrR family transcriptional regulator</fullName>
    </submittedName>
</protein>
<sequence>MRKPAKSSRNSPIQQRSKKTVDDLVKATARVIAEHGYEGATTNRIAERAGVGIATLYRYFEDKDELVEAVFRRLVIDIEKEASRVTVDSLNDTLEGALRTVLVAAVEGVERHGPILRAYSDRLARPTGSEPRLSPMETRMFEVGRIAIIHGLGLSPTDTQTDAIAFLGSTTMMSLASQIALKRPPAIERDVLVDHAVCMLATWLATYQQ</sequence>
<evidence type="ECO:0000259" key="5">
    <source>
        <dbReference type="PROSITE" id="PS50977"/>
    </source>
</evidence>
<dbReference type="PROSITE" id="PS50977">
    <property type="entry name" value="HTH_TETR_2"/>
    <property type="match status" value="1"/>
</dbReference>
<dbReference type="SUPFAM" id="SSF46689">
    <property type="entry name" value="Homeodomain-like"/>
    <property type="match status" value="1"/>
</dbReference>
<reference evidence="6 7" key="1">
    <citation type="submission" date="2019-05" db="EMBL/GenBank/DDBJ databases">
        <authorList>
            <person name="Lee S.D."/>
        </authorList>
    </citation>
    <scope>NUCLEOTIDE SEQUENCE [LARGE SCALE GENOMIC DNA]</scope>
    <source>
        <strain evidence="6 7">YC2-7</strain>
    </source>
</reference>
<feature type="DNA-binding region" description="H-T-H motif" evidence="4">
    <location>
        <begin position="41"/>
        <end position="60"/>
    </location>
</feature>
<keyword evidence="1" id="KW-0805">Transcription regulation</keyword>
<evidence type="ECO:0000313" key="7">
    <source>
        <dbReference type="Proteomes" id="UP000535543"/>
    </source>
</evidence>
<evidence type="ECO:0000256" key="4">
    <source>
        <dbReference type="PROSITE-ProRule" id="PRU00335"/>
    </source>
</evidence>